<accession>A0A392UGE2</accession>
<feature type="compositionally biased region" description="Basic and acidic residues" evidence="1">
    <location>
        <begin position="8"/>
        <end position="22"/>
    </location>
</feature>
<dbReference type="AlphaFoldDB" id="A0A392UGE2"/>
<dbReference type="EMBL" id="LXQA010822195">
    <property type="protein sequence ID" value="MCI72633.1"/>
    <property type="molecule type" value="Genomic_DNA"/>
</dbReference>
<reference evidence="2 3" key="1">
    <citation type="journal article" date="2018" name="Front. Plant Sci.">
        <title>Red Clover (Trifolium pratense) and Zigzag Clover (T. medium) - A Picture of Genomic Similarities and Differences.</title>
        <authorList>
            <person name="Dluhosova J."/>
            <person name="Istvanek J."/>
            <person name="Nedelnik J."/>
            <person name="Repkova J."/>
        </authorList>
    </citation>
    <scope>NUCLEOTIDE SEQUENCE [LARGE SCALE GENOMIC DNA]</scope>
    <source>
        <strain evidence="3">cv. 10/8</strain>
        <tissue evidence="2">Leaf</tissue>
    </source>
</reference>
<evidence type="ECO:0000313" key="3">
    <source>
        <dbReference type="Proteomes" id="UP000265520"/>
    </source>
</evidence>
<feature type="non-terminal residue" evidence="2">
    <location>
        <position position="22"/>
    </location>
</feature>
<feature type="region of interest" description="Disordered" evidence="1">
    <location>
        <begin position="1"/>
        <end position="22"/>
    </location>
</feature>
<dbReference type="Proteomes" id="UP000265520">
    <property type="component" value="Unassembled WGS sequence"/>
</dbReference>
<keyword evidence="3" id="KW-1185">Reference proteome</keyword>
<protein>
    <submittedName>
        <fullName evidence="2">Uncharacterized protein</fullName>
    </submittedName>
</protein>
<sequence length="22" mass="2369">MVIETSEDNGKAVASEHDPLIL</sequence>
<proteinExistence type="predicted"/>
<organism evidence="2 3">
    <name type="scientific">Trifolium medium</name>
    <dbReference type="NCBI Taxonomy" id="97028"/>
    <lineage>
        <taxon>Eukaryota</taxon>
        <taxon>Viridiplantae</taxon>
        <taxon>Streptophyta</taxon>
        <taxon>Embryophyta</taxon>
        <taxon>Tracheophyta</taxon>
        <taxon>Spermatophyta</taxon>
        <taxon>Magnoliopsida</taxon>
        <taxon>eudicotyledons</taxon>
        <taxon>Gunneridae</taxon>
        <taxon>Pentapetalae</taxon>
        <taxon>rosids</taxon>
        <taxon>fabids</taxon>
        <taxon>Fabales</taxon>
        <taxon>Fabaceae</taxon>
        <taxon>Papilionoideae</taxon>
        <taxon>50 kb inversion clade</taxon>
        <taxon>NPAAA clade</taxon>
        <taxon>Hologalegina</taxon>
        <taxon>IRL clade</taxon>
        <taxon>Trifolieae</taxon>
        <taxon>Trifolium</taxon>
    </lineage>
</organism>
<name>A0A392UGE2_9FABA</name>
<comment type="caution">
    <text evidence="2">The sequence shown here is derived from an EMBL/GenBank/DDBJ whole genome shotgun (WGS) entry which is preliminary data.</text>
</comment>
<evidence type="ECO:0000256" key="1">
    <source>
        <dbReference type="SAM" id="MobiDB-lite"/>
    </source>
</evidence>
<evidence type="ECO:0000313" key="2">
    <source>
        <dbReference type="EMBL" id="MCI72633.1"/>
    </source>
</evidence>